<dbReference type="InterPro" id="IPR019804">
    <property type="entry name" value="Ras_G-nucl-exch_fac_CS"/>
</dbReference>
<dbReference type="GO" id="GO:0007265">
    <property type="term" value="P:Ras protein signal transduction"/>
    <property type="evidence" value="ECO:0007669"/>
    <property type="project" value="TreeGrafter"/>
</dbReference>
<evidence type="ECO:0000256" key="2">
    <source>
        <dbReference type="PROSITE-ProRule" id="PRU00168"/>
    </source>
</evidence>
<dbReference type="SUPFAM" id="SSF48366">
    <property type="entry name" value="Ras GEF"/>
    <property type="match status" value="1"/>
</dbReference>
<dbReference type="Gene3D" id="1.10.840.10">
    <property type="entry name" value="Ras guanine-nucleotide exchange factors catalytic domain"/>
    <property type="match status" value="1"/>
</dbReference>
<keyword evidence="1 2" id="KW-0344">Guanine-nucleotide releasing factor</keyword>
<dbReference type="AlphaFoldDB" id="A0AAQ4DH06"/>
<proteinExistence type="predicted"/>
<dbReference type="InterPro" id="IPR008937">
    <property type="entry name" value="Ras-like_GEF"/>
</dbReference>
<evidence type="ECO:0000259" key="3">
    <source>
        <dbReference type="PROSITE" id="PS50009"/>
    </source>
</evidence>
<comment type="caution">
    <text evidence="4">The sequence shown here is derived from an EMBL/GenBank/DDBJ whole genome shotgun (WGS) entry which is preliminary data.</text>
</comment>
<dbReference type="Pfam" id="PF00617">
    <property type="entry name" value="RasGEF"/>
    <property type="match status" value="1"/>
</dbReference>
<reference evidence="4 5" key="1">
    <citation type="journal article" date="2023" name="Arcadia Sci">
        <title>De novo assembly of a long-read Amblyomma americanum tick genome.</title>
        <authorList>
            <person name="Chou S."/>
            <person name="Poskanzer K.E."/>
            <person name="Rollins M."/>
            <person name="Thuy-Boun P.S."/>
        </authorList>
    </citation>
    <scope>NUCLEOTIDE SEQUENCE [LARGE SCALE GENOMIC DNA]</scope>
    <source>
        <strain evidence="4">F_SG_1</strain>
        <tissue evidence="4">Salivary glands</tissue>
    </source>
</reference>
<evidence type="ECO:0000313" key="5">
    <source>
        <dbReference type="Proteomes" id="UP001321473"/>
    </source>
</evidence>
<accession>A0AAQ4DH06</accession>
<dbReference type="SMART" id="SM00147">
    <property type="entry name" value="RasGEF"/>
    <property type="match status" value="1"/>
</dbReference>
<name>A0AAQ4DH06_AMBAM</name>
<protein>
    <recommendedName>
        <fullName evidence="3">Ras-GEF domain-containing protein</fullName>
    </recommendedName>
</protein>
<dbReference type="PROSITE" id="PS00720">
    <property type="entry name" value="RASGEF"/>
    <property type="match status" value="1"/>
</dbReference>
<dbReference type="PROSITE" id="PS50009">
    <property type="entry name" value="RASGEF_CAT"/>
    <property type="match status" value="1"/>
</dbReference>
<dbReference type="GO" id="GO:0005085">
    <property type="term" value="F:guanyl-nucleotide exchange factor activity"/>
    <property type="evidence" value="ECO:0007669"/>
    <property type="project" value="UniProtKB-KW"/>
</dbReference>
<evidence type="ECO:0000313" key="4">
    <source>
        <dbReference type="EMBL" id="KAK8761746.1"/>
    </source>
</evidence>
<gene>
    <name evidence="4" type="ORF">V5799_026986</name>
</gene>
<organism evidence="4 5">
    <name type="scientific">Amblyomma americanum</name>
    <name type="common">Lone star tick</name>
    <dbReference type="NCBI Taxonomy" id="6943"/>
    <lineage>
        <taxon>Eukaryota</taxon>
        <taxon>Metazoa</taxon>
        <taxon>Ecdysozoa</taxon>
        <taxon>Arthropoda</taxon>
        <taxon>Chelicerata</taxon>
        <taxon>Arachnida</taxon>
        <taxon>Acari</taxon>
        <taxon>Parasitiformes</taxon>
        <taxon>Ixodida</taxon>
        <taxon>Ixodoidea</taxon>
        <taxon>Ixodidae</taxon>
        <taxon>Amblyomminae</taxon>
        <taxon>Amblyomma</taxon>
    </lineage>
</organism>
<evidence type="ECO:0000256" key="1">
    <source>
        <dbReference type="ARBA" id="ARBA00022658"/>
    </source>
</evidence>
<dbReference type="PANTHER" id="PTHR23113:SF327">
    <property type="entry name" value="EXCHANGE PROTEIN DIRECTLY ACTIVATED BY CAMP, ISOFORM E"/>
    <property type="match status" value="1"/>
</dbReference>
<dbReference type="EMBL" id="JARKHS020030779">
    <property type="protein sequence ID" value="KAK8761746.1"/>
    <property type="molecule type" value="Genomic_DNA"/>
</dbReference>
<dbReference type="InterPro" id="IPR023578">
    <property type="entry name" value="Ras_GEF_dom_sf"/>
</dbReference>
<dbReference type="InterPro" id="IPR036964">
    <property type="entry name" value="RASGEF_cat_dom_sf"/>
</dbReference>
<dbReference type="Proteomes" id="UP001321473">
    <property type="component" value="Unassembled WGS sequence"/>
</dbReference>
<feature type="domain" description="Ras-GEF" evidence="3">
    <location>
        <begin position="1"/>
        <end position="150"/>
    </location>
</feature>
<dbReference type="GO" id="GO:0005886">
    <property type="term" value="C:plasma membrane"/>
    <property type="evidence" value="ECO:0007669"/>
    <property type="project" value="TreeGrafter"/>
</dbReference>
<sequence>MSNLDVFQRRFNEVQFWVVTEMCLANTLSRRVTLLRKFIKIAAHCREYQNLNAFFAIVMGLSNVAVSRLSQTWERLPGKLKRTFAEFETLIDPSRNHRRYRVAVSKVQPPLVPFMPLLLKDMTFCHEGNKTFIDGLVNFEKMVSGSLALP</sequence>
<keyword evidence="5" id="KW-1185">Reference proteome</keyword>
<dbReference type="InterPro" id="IPR001895">
    <property type="entry name" value="RASGEF_cat_dom"/>
</dbReference>
<dbReference type="PANTHER" id="PTHR23113">
    <property type="entry name" value="GUANINE NUCLEOTIDE EXCHANGE FACTOR"/>
    <property type="match status" value="1"/>
</dbReference>
<dbReference type="CDD" id="cd00155">
    <property type="entry name" value="RasGEF"/>
    <property type="match status" value="1"/>
</dbReference>